<gene>
    <name evidence="1" type="ORF">NADRNF5_1141</name>
</gene>
<keyword evidence="2" id="KW-1185">Reference proteome</keyword>
<dbReference type="Proteomes" id="UP000032408">
    <property type="component" value="Chromosome"/>
</dbReference>
<accession>A0A0D5C3C5</accession>
<dbReference type="AlphaFoldDB" id="A0A0D5C3C5"/>
<proteinExistence type="predicted"/>
<evidence type="ECO:0000313" key="2">
    <source>
        <dbReference type="Proteomes" id="UP000032408"/>
    </source>
</evidence>
<organism evidence="1 2">
    <name type="scientific">Nitrosopumilus adriaticus</name>
    <dbReference type="NCBI Taxonomy" id="1580092"/>
    <lineage>
        <taxon>Archaea</taxon>
        <taxon>Nitrososphaerota</taxon>
        <taxon>Nitrososphaeria</taxon>
        <taxon>Nitrosopumilales</taxon>
        <taxon>Nitrosopumilaceae</taxon>
        <taxon>Nitrosopumilus</taxon>
    </lineage>
</organism>
<dbReference type="HOGENOM" id="CLU_3379843_0_0_2"/>
<evidence type="ECO:0000313" key="1">
    <source>
        <dbReference type="EMBL" id="AJW70830.1"/>
    </source>
</evidence>
<name>A0A0D5C3C5_9ARCH</name>
<sequence length="33" mass="3934">MPKWKKDENATLWLCETCGNFVDDKNTFIRESN</sequence>
<protein>
    <submittedName>
        <fullName evidence="1">Uncharacterized protein</fullName>
    </submittedName>
</protein>
<dbReference type="STRING" id="1580092.NADRNF5_1141"/>
<dbReference type="EMBL" id="CP011070">
    <property type="protein sequence ID" value="AJW70830.1"/>
    <property type="molecule type" value="Genomic_DNA"/>
</dbReference>
<dbReference type="KEGG" id="nin:NADRNF5_1141"/>
<reference evidence="1 2" key="2">
    <citation type="journal article" date="2016" name="ISME J.">
        <title>Physiological and genomic characterization of two novel marine thaumarchaeal strains indicates niche differentiation.</title>
        <authorList>
            <person name="Bayer B."/>
            <person name="Vojvoda J."/>
            <person name="Offre P."/>
            <person name="Alves R.J."/>
            <person name="Elisabeth N.H."/>
            <person name="Garcia J.A."/>
            <person name="Volland J.M."/>
            <person name="Srivastava A."/>
            <person name="Schleper C."/>
            <person name="Herndl G.J."/>
        </authorList>
    </citation>
    <scope>NUCLEOTIDE SEQUENCE [LARGE SCALE GENOMIC DNA]</scope>
    <source>
        <strain evidence="1 2">NF5</strain>
    </source>
</reference>
<reference evidence="2" key="1">
    <citation type="submission" date="2015-03" db="EMBL/GenBank/DDBJ databases">
        <title>Characterization of two novel Thaumarchaeota isolated from the Northern Adriatic Sea.</title>
        <authorList>
            <person name="Bayer B."/>
            <person name="Vojvoda J."/>
            <person name="Offre P."/>
            <person name="Srivastava A."/>
            <person name="Elisabeth N."/>
            <person name="Garcia J.A.L."/>
            <person name="Schleper C."/>
            <person name="Herndl G.J."/>
        </authorList>
    </citation>
    <scope>NUCLEOTIDE SEQUENCE [LARGE SCALE GENOMIC DNA]</scope>
    <source>
        <strain evidence="2">NF5</strain>
    </source>
</reference>